<accession>A0A8B6C087</accession>
<proteinExistence type="predicted"/>
<dbReference type="PANTHER" id="PTHR33332">
    <property type="entry name" value="REVERSE TRANSCRIPTASE DOMAIN-CONTAINING PROTEIN"/>
    <property type="match status" value="1"/>
</dbReference>
<evidence type="ECO:0008006" key="3">
    <source>
        <dbReference type="Google" id="ProtNLM"/>
    </source>
</evidence>
<dbReference type="EMBL" id="UYJE01001029">
    <property type="protein sequence ID" value="VDH98616.1"/>
    <property type="molecule type" value="Genomic_DNA"/>
</dbReference>
<organism evidence="1 2">
    <name type="scientific">Mytilus galloprovincialis</name>
    <name type="common">Mediterranean mussel</name>
    <dbReference type="NCBI Taxonomy" id="29158"/>
    <lineage>
        <taxon>Eukaryota</taxon>
        <taxon>Metazoa</taxon>
        <taxon>Spiralia</taxon>
        <taxon>Lophotrochozoa</taxon>
        <taxon>Mollusca</taxon>
        <taxon>Bivalvia</taxon>
        <taxon>Autobranchia</taxon>
        <taxon>Pteriomorphia</taxon>
        <taxon>Mytilida</taxon>
        <taxon>Mytiloidea</taxon>
        <taxon>Mytilidae</taxon>
        <taxon>Mytilinae</taxon>
        <taxon>Mytilus</taxon>
    </lineage>
</organism>
<reference evidence="1" key="1">
    <citation type="submission" date="2018-11" db="EMBL/GenBank/DDBJ databases">
        <authorList>
            <person name="Alioto T."/>
            <person name="Alioto T."/>
        </authorList>
    </citation>
    <scope>NUCLEOTIDE SEQUENCE</scope>
</reference>
<dbReference type="OrthoDB" id="10504825at2759"/>
<dbReference type="AlphaFoldDB" id="A0A8B6C087"/>
<comment type="caution">
    <text evidence="1">The sequence shown here is derived from an EMBL/GenBank/DDBJ whole genome shotgun (WGS) entry which is preliminary data.</text>
</comment>
<evidence type="ECO:0000313" key="1">
    <source>
        <dbReference type="EMBL" id="VDH98616.1"/>
    </source>
</evidence>
<evidence type="ECO:0000313" key="2">
    <source>
        <dbReference type="Proteomes" id="UP000596742"/>
    </source>
</evidence>
<sequence length="321" mass="36206">MSNLTCSPVKLAPPTAKKGRLSIDWQRCTVCQVFTTERLCSLPAKGKATFISAVNQRKDNVYRRLVDEYKTVEEAPLDRIKYHKSCYKAFTSKQNLTTFSGNNVTGQSTASCTKIPLYKDDTQSTMSTRSRLPEIDWMVCIFCKYKAFRQDKKIAQAISTAKRVKADMKPIRTHDLSTVSTPDCDEDLILHNATGILRMRIDDVVIQSDAYPSPADTSSIQWFTSYLADRHQVVSISNVSTLKGGVPQGSVFGPMLFLIFTNDLPLCIPNHNTDRFGDDSTISVIGKDKRYLSPTLNVVLENIFHWVDENKMLVKKLRQCV</sequence>
<keyword evidence="2" id="KW-1185">Reference proteome</keyword>
<name>A0A8B6C087_MYTGA</name>
<dbReference type="Proteomes" id="UP000596742">
    <property type="component" value="Unassembled WGS sequence"/>
</dbReference>
<protein>
    <recommendedName>
        <fullName evidence="3">Reverse transcriptase domain-containing protein</fullName>
    </recommendedName>
</protein>
<gene>
    <name evidence="1" type="ORF">MGAL_10B025452</name>
</gene>